<dbReference type="PROSITE" id="PS51294">
    <property type="entry name" value="HTH_MYB"/>
    <property type="match status" value="3"/>
</dbReference>
<organism evidence="5 6">
    <name type="scientific">Saprolegnia parasitica (strain CBS 223.65)</name>
    <dbReference type="NCBI Taxonomy" id="695850"/>
    <lineage>
        <taxon>Eukaryota</taxon>
        <taxon>Sar</taxon>
        <taxon>Stramenopiles</taxon>
        <taxon>Oomycota</taxon>
        <taxon>Saprolegniomycetes</taxon>
        <taxon>Saprolegniales</taxon>
        <taxon>Saprolegniaceae</taxon>
        <taxon>Saprolegnia</taxon>
    </lineage>
</organism>
<dbReference type="OMA" id="HESAWAH"/>
<sequence>MPAAPTTKKSMSMVADGAWSTLEDQMLRDAVFKHGGKQWRGIADQFVTKSARDCQERWHQLQNRNASTKRPWTKDEDERMAELIASYGARKWAVIASYLPGRNGKQCRERWHNQLNPAIKRDAWSQDEEAMLFRMQAKLGNRWAQIATQMPGRTDNSIKNHWYSSLQPKMRHVTSTRKPAARAPVPMAVKPPASVSPPPQPVLAPAVEPPAVPTVPVPVLKMPFIKSEPSESPPGVESFELESPMFEAFTPVALDTAYCPEWSSIHESAWAHQRGDFDFVEIHDEELWALPSSLPLDTFEAMILLETLQAPLV</sequence>
<evidence type="ECO:0000259" key="4">
    <source>
        <dbReference type="PROSITE" id="PS51294"/>
    </source>
</evidence>
<feature type="domain" description="HTH myb-type" evidence="4">
    <location>
        <begin position="69"/>
        <end position="119"/>
    </location>
</feature>
<evidence type="ECO:0000313" key="6">
    <source>
        <dbReference type="Proteomes" id="UP000030745"/>
    </source>
</evidence>
<dbReference type="GO" id="GO:0000981">
    <property type="term" value="F:DNA-binding transcription factor activity, RNA polymerase II-specific"/>
    <property type="evidence" value="ECO:0007669"/>
    <property type="project" value="TreeGrafter"/>
</dbReference>
<evidence type="ECO:0000256" key="2">
    <source>
        <dbReference type="ARBA" id="ARBA00023125"/>
    </source>
</evidence>
<dbReference type="SMART" id="SM00717">
    <property type="entry name" value="SANT"/>
    <property type="match status" value="3"/>
</dbReference>
<keyword evidence="2" id="KW-0238">DNA-binding</keyword>
<dbReference type="STRING" id="695850.A0A067BU53"/>
<dbReference type="Proteomes" id="UP000030745">
    <property type="component" value="Unassembled WGS sequence"/>
</dbReference>
<dbReference type="GO" id="GO:0005634">
    <property type="term" value="C:nucleus"/>
    <property type="evidence" value="ECO:0007669"/>
    <property type="project" value="TreeGrafter"/>
</dbReference>
<dbReference type="Pfam" id="PF13921">
    <property type="entry name" value="Myb_DNA-bind_6"/>
    <property type="match status" value="1"/>
</dbReference>
<evidence type="ECO:0000256" key="1">
    <source>
        <dbReference type="ARBA" id="ARBA00022737"/>
    </source>
</evidence>
<dbReference type="Gene3D" id="1.10.10.60">
    <property type="entry name" value="Homeodomain-like"/>
    <property type="match status" value="3"/>
</dbReference>
<dbReference type="AlphaFoldDB" id="A0A067BU53"/>
<feature type="domain" description="HTH myb-type" evidence="4">
    <location>
        <begin position="120"/>
        <end position="170"/>
    </location>
</feature>
<feature type="domain" description="Myb-like" evidence="3">
    <location>
        <begin position="64"/>
        <end position="115"/>
    </location>
</feature>
<feature type="domain" description="Myb-like" evidence="3">
    <location>
        <begin position="11"/>
        <end position="62"/>
    </location>
</feature>
<dbReference type="PANTHER" id="PTHR45614:SF274">
    <property type="entry name" value="MYB-LIKE DNA-BINDING PROTEIN"/>
    <property type="match status" value="1"/>
</dbReference>
<dbReference type="EMBL" id="KK583275">
    <property type="protein sequence ID" value="KDO22059.1"/>
    <property type="molecule type" value="Genomic_DNA"/>
</dbReference>
<dbReference type="GO" id="GO:0000978">
    <property type="term" value="F:RNA polymerase II cis-regulatory region sequence-specific DNA binding"/>
    <property type="evidence" value="ECO:0007669"/>
    <property type="project" value="TreeGrafter"/>
</dbReference>
<dbReference type="CDD" id="cd00167">
    <property type="entry name" value="SANT"/>
    <property type="match status" value="3"/>
</dbReference>
<dbReference type="Pfam" id="PF00249">
    <property type="entry name" value="Myb_DNA-binding"/>
    <property type="match status" value="1"/>
</dbReference>
<dbReference type="KEGG" id="spar:SPRG_12046"/>
<reference evidence="5 6" key="1">
    <citation type="journal article" date="2013" name="PLoS Genet.">
        <title>Distinctive expansion of potential virulence genes in the genome of the oomycete fish pathogen Saprolegnia parasitica.</title>
        <authorList>
            <person name="Jiang R.H."/>
            <person name="de Bruijn I."/>
            <person name="Haas B.J."/>
            <person name="Belmonte R."/>
            <person name="Lobach L."/>
            <person name="Christie J."/>
            <person name="van den Ackerveken G."/>
            <person name="Bottin A."/>
            <person name="Bulone V."/>
            <person name="Diaz-Moreno S.M."/>
            <person name="Dumas B."/>
            <person name="Fan L."/>
            <person name="Gaulin E."/>
            <person name="Govers F."/>
            <person name="Grenville-Briggs L.J."/>
            <person name="Horner N.R."/>
            <person name="Levin J.Z."/>
            <person name="Mammella M."/>
            <person name="Meijer H.J."/>
            <person name="Morris P."/>
            <person name="Nusbaum C."/>
            <person name="Oome S."/>
            <person name="Phillips A.J."/>
            <person name="van Rooyen D."/>
            <person name="Rzeszutek E."/>
            <person name="Saraiva M."/>
            <person name="Secombes C.J."/>
            <person name="Seidl M.F."/>
            <person name="Snel B."/>
            <person name="Stassen J.H."/>
            <person name="Sykes S."/>
            <person name="Tripathy S."/>
            <person name="van den Berg H."/>
            <person name="Vega-Arreguin J.C."/>
            <person name="Wawra S."/>
            <person name="Young S.K."/>
            <person name="Zeng Q."/>
            <person name="Dieguez-Uribeondo J."/>
            <person name="Russ C."/>
            <person name="Tyler B.M."/>
            <person name="van West P."/>
        </authorList>
    </citation>
    <scope>NUCLEOTIDE SEQUENCE [LARGE SCALE GENOMIC DNA]</scope>
    <source>
        <strain evidence="5 6">CBS 223.65</strain>
    </source>
</reference>
<feature type="domain" description="Myb-like" evidence="3">
    <location>
        <begin position="116"/>
        <end position="166"/>
    </location>
</feature>
<keyword evidence="1" id="KW-0677">Repeat</keyword>
<dbReference type="FunFam" id="1.10.10.60:FF:000010">
    <property type="entry name" value="Transcriptional activator Myb isoform A"/>
    <property type="match status" value="1"/>
</dbReference>
<accession>A0A067BU53</accession>
<gene>
    <name evidence="5" type="ORF">SPRG_12046</name>
</gene>
<dbReference type="PANTHER" id="PTHR45614">
    <property type="entry name" value="MYB PROTEIN-RELATED"/>
    <property type="match status" value="1"/>
</dbReference>
<evidence type="ECO:0000259" key="3">
    <source>
        <dbReference type="PROSITE" id="PS50090"/>
    </source>
</evidence>
<protein>
    <submittedName>
        <fullName evidence="5">Uncharacterized protein</fullName>
    </submittedName>
</protein>
<dbReference type="SUPFAM" id="SSF46689">
    <property type="entry name" value="Homeodomain-like"/>
    <property type="match status" value="2"/>
</dbReference>
<dbReference type="RefSeq" id="XP_012207203.1">
    <property type="nucleotide sequence ID" value="XM_012351813.1"/>
</dbReference>
<dbReference type="VEuPathDB" id="FungiDB:SPRG_12046"/>
<dbReference type="PROSITE" id="PS50090">
    <property type="entry name" value="MYB_LIKE"/>
    <property type="match status" value="3"/>
</dbReference>
<proteinExistence type="predicted"/>
<dbReference type="InterPro" id="IPR017930">
    <property type="entry name" value="Myb_dom"/>
</dbReference>
<evidence type="ECO:0000313" key="5">
    <source>
        <dbReference type="EMBL" id="KDO22059.1"/>
    </source>
</evidence>
<feature type="domain" description="HTH myb-type" evidence="4">
    <location>
        <begin position="11"/>
        <end position="66"/>
    </location>
</feature>
<dbReference type="OrthoDB" id="2143914at2759"/>
<dbReference type="InterPro" id="IPR009057">
    <property type="entry name" value="Homeodomain-like_sf"/>
</dbReference>
<dbReference type="GeneID" id="24134045"/>
<name>A0A067BU53_SAPPC</name>
<keyword evidence="6" id="KW-1185">Reference proteome</keyword>
<dbReference type="InterPro" id="IPR050560">
    <property type="entry name" value="MYB_TF"/>
</dbReference>
<dbReference type="InterPro" id="IPR001005">
    <property type="entry name" value="SANT/Myb"/>
</dbReference>